<proteinExistence type="predicted"/>
<sequence>MAGVDVAIVEQGRDYERTVDHGAASLAAGAAAGGYTLDPVEARDMLKQAAHELDRLYALKHHAETLKSVQPPASDPASRTYNARLVNGANGAFEHGLAQIDKEIAYLEQLKAKIKEAFAKINGREATAEDEIRRVGGQSLTPTSQSGTTGYF</sequence>
<feature type="compositionally biased region" description="Polar residues" evidence="2">
    <location>
        <begin position="138"/>
        <end position="152"/>
    </location>
</feature>
<comment type="caution">
    <text evidence="3">The sequence shown here is derived from an EMBL/GenBank/DDBJ whole genome shotgun (WGS) entry which is preliminary data.</text>
</comment>
<evidence type="ECO:0000256" key="1">
    <source>
        <dbReference type="SAM" id="Coils"/>
    </source>
</evidence>
<evidence type="ECO:0000256" key="2">
    <source>
        <dbReference type="SAM" id="MobiDB-lite"/>
    </source>
</evidence>
<dbReference type="EMBL" id="AOHO01000074">
    <property type="protein sequence ID" value="EME52935.1"/>
    <property type="molecule type" value="Genomic_DNA"/>
</dbReference>
<reference evidence="3 4" key="1">
    <citation type="journal article" date="2013" name="Genome Announc.">
        <title>Draft Genome Sequence of Amycolatopsis decaplanina Strain DSM 44594T.</title>
        <authorList>
            <person name="Kaur N."/>
            <person name="Kumar S."/>
            <person name="Bala M."/>
            <person name="Raghava G.P."/>
            <person name="Mayilraj S."/>
        </authorList>
    </citation>
    <scope>NUCLEOTIDE SEQUENCE [LARGE SCALE GENOMIC DNA]</scope>
    <source>
        <strain evidence="3 4">DSM 44594</strain>
    </source>
</reference>
<feature type="coiled-coil region" evidence="1">
    <location>
        <begin position="97"/>
        <end position="127"/>
    </location>
</feature>
<evidence type="ECO:0000313" key="3">
    <source>
        <dbReference type="EMBL" id="EME52935.1"/>
    </source>
</evidence>
<name>M2XUM8_9PSEU</name>
<accession>M2XUM8</accession>
<gene>
    <name evidence="3" type="ORF">H074_31482</name>
</gene>
<evidence type="ECO:0008006" key="5">
    <source>
        <dbReference type="Google" id="ProtNLM"/>
    </source>
</evidence>
<dbReference type="Proteomes" id="UP000054226">
    <property type="component" value="Unassembled WGS sequence"/>
</dbReference>
<keyword evidence="1" id="KW-0175">Coiled coil</keyword>
<protein>
    <recommendedName>
        <fullName evidence="5">PE domain-containing protein</fullName>
    </recommendedName>
</protein>
<evidence type="ECO:0000313" key="4">
    <source>
        <dbReference type="Proteomes" id="UP000054226"/>
    </source>
</evidence>
<dbReference type="AlphaFoldDB" id="M2XUM8"/>
<feature type="region of interest" description="Disordered" evidence="2">
    <location>
        <begin position="133"/>
        <end position="152"/>
    </location>
</feature>
<organism evidence="3 4">
    <name type="scientific">Amycolatopsis decaplanina DSM 44594</name>
    <dbReference type="NCBI Taxonomy" id="1284240"/>
    <lineage>
        <taxon>Bacteria</taxon>
        <taxon>Bacillati</taxon>
        <taxon>Actinomycetota</taxon>
        <taxon>Actinomycetes</taxon>
        <taxon>Pseudonocardiales</taxon>
        <taxon>Pseudonocardiaceae</taxon>
        <taxon>Amycolatopsis</taxon>
    </lineage>
</organism>
<keyword evidence="4" id="KW-1185">Reference proteome</keyword>